<dbReference type="Proteomes" id="UP001283361">
    <property type="component" value="Unassembled WGS sequence"/>
</dbReference>
<dbReference type="EMBL" id="JAWDGP010006684">
    <property type="protein sequence ID" value="KAK3736834.1"/>
    <property type="molecule type" value="Genomic_DNA"/>
</dbReference>
<evidence type="ECO:0000313" key="1">
    <source>
        <dbReference type="EMBL" id="KAK3736834.1"/>
    </source>
</evidence>
<comment type="caution">
    <text evidence="1">The sequence shown here is derived from an EMBL/GenBank/DDBJ whole genome shotgun (WGS) entry which is preliminary data.</text>
</comment>
<reference evidence="1" key="1">
    <citation type="journal article" date="2023" name="G3 (Bethesda)">
        <title>A reference genome for the long-term kleptoplast-retaining sea slug Elysia crispata morphotype clarki.</title>
        <authorList>
            <person name="Eastman K.E."/>
            <person name="Pendleton A.L."/>
            <person name="Shaikh M.A."/>
            <person name="Suttiyut T."/>
            <person name="Ogas R."/>
            <person name="Tomko P."/>
            <person name="Gavelis G."/>
            <person name="Widhalm J.R."/>
            <person name="Wisecaver J.H."/>
        </authorList>
    </citation>
    <scope>NUCLEOTIDE SEQUENCE</scope>
    <source>
        <strain evidence="1">ECLA1</strain>
    </source>
</reference>
<organism evidence="1 2">
    <name type="scientific">Elysia crispata</name>
    <name type="common">lettuce slug</name>
    <dbReference type="NCBI Taxonomy" id="231223"/>
    <lineage>
        <taxon>Eukaryota</taxon>
        <taxon>Metazoa</taxon>
        <taxon>Spiralia</taxon>
        <taxon>Lophotrochozoa</taxon>
        <taxon>Mollusca</taxon>
        <taxon>Gastropoda</taxon>
        <taxon>Heterobranchia</taxon>
        <taxon>Euthyneura</taxon>
        <taxon>Panpulmonata</taxon>
        <taxon>Sacoglossa</taxon>
        <taxon>Placobranchoidea</taxon>
        <taxon>Plakobranchidae</taxon>
        <taxon>Elysia</taxon>
    </lineage>
</organism>
<dbReference type="AlphaFoldDB" id="A0AAE0Y9X8"/>
<name>A0AAE0Y9X8_9GAST</name>
<gene>
    <name evidence="1" type="ORF">RRG08_000584</name>
</gene>
<keyword evidence="2" id="KW-1185">Reference proteome</keyword>
<protein>
    <submittedName>
        <fullName evidence="1">Uncharacterized protein</fullName>
    </submittedName>
</protein>
<sequence length="107" mass="11942">MSLGSAVPSQLNEHLSASHCWDRLPWPSRSELCRLTVHRTTDSVTGWLAGCVERLAQPPQQLERNQVIFGKFDLKAVFFSVELSAQMSSLFDGSYVIFTQSSIAVKI</sequence>
<evidence type="ECO:0000313" key="2">
    <source>
        <dbReference type="Proteomes" id="UP001283361"/>
    </source>
</evidence>
<proteinExistence type="predicted"/>
<accession>A0AAE0Y9X8</accession>